<evidence type="ECO:0000256" key="3">
    <source>
        <dbReference type="SAM" id="SignalP"/>
    </source>
</evidence>
<dbReference type="AlphaFoldDB" id="M9RJE3"/>
<keyword evidence="2" id="KW-0812">Transmembrane</keyword>
<proteinExistence type="predicted"/>
<evidence type="ECO:0000256" key="1">
    <source>
        <dbReference type="SAM" id="MobiDB-lite"/>
    </source>
</evidence>
<sequence length="76" mass="7482">MRLTLALFTILAGTPALAHIGHLADVAGHGHWAAAGAAAGAIAIALGIAALGARKGKSQDKDVNEDDATDEEGALA</sequence>
<evidence type="ECO:0000313" key="5">
    <source>
        <dbReference type="Proteomes" id="UP000004688"/>
    </source>
</evidence>
<dbReference type="RefSeq" id="WP_015493702.1">
    <property type="nucleotide sequence ID" value="NC_020908.1"/>
</dbReference>
<evidence type="ECO:0000313" key="4">
    <source>
        <dbReference type="EMBL" id="AGI70461.1"/>
    </source>
</evidence>
<feature type="signal peptide" evidence="3">
    <location>
        <begin position="1"/>
        <end position="18"/>
    </location>
</feature>
<dbReference type="InterPro" id="IPR046619">
    <property type="entry name" value="DUF6732"/>
</dbReference>
<dbReference type="Proteomes" id="UP000004688">
    <property type="component" value="Chromosome"/>
</dbReference>
<organism evidence="4 5">
    <name type="scientific">Octadecabacter arcticus 238</name>
    <dbReference type="NCBI Taxonomy" id="391616"/>
    <lineage>
        <taxon>Bacteria</taxon>
        <taxon>Pseudomonadati</taxon>
        <taxon>Pseudomonadota</taxon>
        <taxon>Alphaproteobacteria</taxon>
        <taxon>Rhodobacterales</taxon>
        <taxon>Roseobacteraceae</taxon>
        <taxon>Octadecabacter</taxon>
    </lineage>
</organism>
<dbReference type="HOGENOM" id="CLU_190726_0_0_5"/>
<accession>M9RJE3</accession>
<reference evidence="4 5" key="1">
    <citation type="journal article" date="2013" name="PLoS ONE">
        <title>Poles Apart: Arctic and Antarctic Octadecabacter strains Share High Genome Plasticity and a New Type of Xanthorhodopsin.</title>
        <authorList>
            <person name="Vollmers J."/>
            <person name="Voget S."/>
            <person name="Dietrich S."/>
            <person name="Gollnow K."/>
            <person name="Smits M."/>
            <person name="Meyer K."/>
            <person name="Brinkhoff T."/>
            <person name="Simon M."/>
            <person name="Daniel R."/>
        </authorList>
    </citation>
    <scope>NUCLEOTIDE SEQUENCE [LARGE SCALE GENOMIC DNA]</scope>
    <source>
        <strain evidence="4 5">238</strain>
    </source>
</reference>
<dbReference type="EMBL" id="CP003742">
    <property type="protein sequence ID" value="AGI70461.1"/>
    <property type="molecule type" value="Genomic_DNA"/>
</dbReference>
<dbReference type="Pfam" id="PF20506">
    <property type="entry name" value="DUF6732"/>
    <property type="match status" value="1"/>
</dbReference>
<feature type="transmembrane region" description="Helical" evidence="2">
    <location>
        <begin position="34"/>
        <end position="53"/>
    </location>
</feature>
<name>M9RJE3_9RHOB</name>
<keyword evidence="5" id="KW-1185">Reference proteome</keyword>
<dbReference type="KEGG" id="oar:OA238_c01920"/>
<keyword evidence="2" id="KW-1133">Transmembrane helix</keyword>
<feature type="compositionally biased region" description="Acidic residues" evidence="1">
    <location>
        <begin position="63"/>
        <end position="76"/>
    </location>
</feature>
<feature type="chain" id="PRO_5004102314" evidence="3">
    <location>
        <begin position="19"/>
        <end position="76"/>
    </location>
</feature>
<gene>
    <name evidence="4" type="ORF">OA238_c01920</name>
</gene>
<keyword evidence="2" id="KW-0472">Membrane</keyword>
<keyword evidence="3" id="KW-0732">Signal</keyword>
<protein>
    <submittedName>
        <fullName evidence="4">Uncharacterized protein</fullName>
    </submittedName>
</protein>
<dbReference type="STRING" id="391616.OA238_c01920"/>
<evidence type="ECO:0000256" key="2">
    <source>
        <dbReference type="SAM" id="Phobius"/>
    </source>
</evidence>
<feature type="region of interest" description="Disordered" evidence="1">
    <location>
        <begin position="53"/>
        <end position="76"/>
    </location>
</feature>